<feature type="transmembrane region" description="Helical" evidence="1">
    <location>
        <begin position="138"/>
        <end position="158"/>
    </location>
</feature>
<feature type="transmembrane region" description="Helical" evidence="1">
    <location>
        <begin position="195"/>
        <end position="211"/>
    </location>
</feature>
<feature type="transmembrane region" description="Helical" evidence="1">
    <location>
        <begin position="6"/>
        <end position="32"/>
    </location>
</feature>
<evidence type="ECO:0000313" key="2">
    <source>
        <dbReference type="EMBL" id="BCR06564.1"/>
    </source>
</evidence>
<feature type="transmembrane region" description="Helical" evidence="1">
    <location>
        <begin position="265"/>
        <end position="285"/>
    </location>
</feature>
<feature type="transmembrane region" description="Helical" evidence="1">
    <location>
        <begin position="218"/>
        <end position="245"/>
    </location>
</feature>
<name>A0ABM8HX20_9BACT</name>
<dbReference type="RefSeq" id="WP_221249944.1">
    <property type="nucleotide sequence ID" value="NZ_AP024355.1"/>
</dbReference>
<organism evidence="2 3">
    <name type="scientific">Desulfuromonas versatilis</name>
    <dbReference type="NCBI Taxonomy" id="2802975"/>
    <lineage>
        <taxon>Bacteria</taxon>
        <taxon>Pseudomonadati</taxon>
        <taxon>Thermodesulfobacteriota</taxon>
        <taxon>Desulfuromonadia</taxon>
        <taxon>Desulfuromonadales</taxon>
        <taxon>Desulfuromonadaceae</taxon>
        <taxon>Desulfuromonas</taxon>
    </lineage>
</organism>
<reference evidence="2 3" key="2">
    <citation type="journal article" date="2021" name="Int. J. Syst. Evol. Microbiol.">
        <title>Isolation and Polyphasic Characterization of Desulfuromonas versatilis sp. Nov., an Electrogenic Bacteria Capable of Versatile Metabolism Isolated from a Graphene Oxide-Reducing Enrichment Culture.</title>
        <authorList>
            <person name="Xie L."/>
            <person name="Yoshida N."/>
            <person name="Ishii S."/>
            <person name="Meng L."/>
        </authorList>
    </citation>
    <scope>NUCLEOTIDE SEQUENCE [LARGE SCALE GENOMIC DNA]</scope>
    <source>
        <strain evidence="2 3">NIT-T3</strain>
    </source>
</reference>
<reference evidence="2 3" key="1">
    <citation type="journal article" date="2016" name="C (Basel)">
        <title>Selective Growth of and Electricity Production by Marine Exoelectrogenic Bacteria in Self-Aggregated Hydrogel of Microbially Reduced Graphene Oxide.</title>
        <authorList>
            <person name="Yoshida N."/>
            <person name="Goto Y."/>
            <person name="Miyata Y."/>
        </authorList>
    </citation>
    <scope>NUCLEOTIDE SEQUENCE [LARGE SCALE GENOMIC DNA]</scope>
    <source>
        <strain evidence="2 3">NIT-T3</strain>
    </source>
</reference>
<keyword evidence="1" id="KW-1133">Transmembrane helix</keyword>
<sequence>MILHGGILALLAGSGIVFLMMLYACALALRILARWDFRSSSDVQLALERRTYLVSTIVHYALGFEIISLVLFVHTLDDIHPLFVGAMCATGALNANPVGWSALTVKLVAVFAAALWLGANHLDQRAEDSPLVRPKYGALLLLTPLLGVSLYLQGSYFLGLQPEIITSCCGSLFGSGEAGVAGELAGLPPEPTMKVFYGSLLAWFGCVGLALKSRLGLWRYLVGLLSPALFFISLASVVSFISLYIYQLPTHHCPFDMFQGHYRFIGYPLYLGLFGGTLFGLLTGLAQPLKRRASLRGEVERSERRWLWLALVCMLMFLTTASWQMLFGQFTLLGY</sequence>
<protein>
    <submittedName>
        <fullName evidence="2">Uncharacterized protein</fullName>
    </submittedName>
</protein>
<gene>
    <name evidence="2" type="ORF">DESUT3_36330</name>
</gene>
<feature type="transmembrane region" description="Helical" evidence="1">
    <location>
        <begin position="306"/>
        <end position="326"/>
    </location>
</feature>
<keyword evidence="1" id="KW-0812">Transmembrane</keyword>
<feature type="transmembrane region" description="Helical" evidence="1">
    <location>
        <begin position="52"/>
        <end position="73"/>
    </location>
</feature>
<keyword evidence="1" id="KW-0472">Membrane</keyword>
<accession>A0ABM8HX20</accession>
<dbReference type="Proteomes" id="UP001319827">
    <property type="component" value="Chromosome"/>
</dbReference>
<keyword evidence="3" id="KW-1185">Reference proteome</keyword>
<evidence type="ECO:0000313" key="3">
    <source>
        <dbReference type="Proteomes" id="UP001319827"/>
    </source>
</evidence>
<dbReference type="EMBL" id="AP024355">
    <property type="protein sequence ID" value="BCR06564.1"/>
    <property type="molecule type" value="Genomic_DNA"/>
</dbReference>
<feature type="transmembrane region" description="Helical" evidence="1">
    <location>
        <begin position="98"/>
        <end position="117"/>
    </location>
</feature>
<proteinExistence type="predicted"/>
<evidence type="ECO:0000256" key="1">
    <source>
        <dbReference type="SAM" id="Phobius"/>
    </source>
</evidence>